<dbReference type="InterPro" id="IPR025463">
    <property type="entry name" value="DUF4314"/>
</dbReference>
<evidence type="ECO:0000313" key="2">
    <source>
        <dbReference type="EMBL" id="MCA2095579.1"/>
    </source>
</evidence>
<sequence>MRFPNKEVVEELRKKYPVGTRVELVFMEDIQAPPIGTAGTVRGVDDIGSIMVSWDNGSSLSVAYGEDFCRRVSDER</sequence>
<dbReference type="Proteomes" id="UP001198374">
    <property type="component" value="Unassembled WGS sequence"/>
</dbReference>
<dbReference type="RefSeq" id="WP_019116083.1">
    <property type="nucleotide sequence ID" value="NZ_JAGGLO010000005.1"/>
</dbReference>
<dbReference type="EMBL" id="JAIWIY010000001">
    <property type="protein sequence ID" value="MCA2095579.1"/>
    <property type="molecule type" value="Genomic_DNA"/>
</dbReference>
<evidence type="ECO:0000259" key="1">
    <source>
        <dbReference type="Pfam" id="PF14192"/>
    </source>
</evidence>
<comment type="caution">
    <text evidence="2">The sequence shown here is derived from an EMBL/GenBank/DDBJ whole genome shotgun (WGS) entry which is preliminary data.</text>
</comment>
<gene>
    <name evidence="2" type="ORF">LDJ82_01365</name>
</gene>
<dbReference type="Pfam" id="PF14192">
    <property type="entry name" value="DUF4314"/>
    <property type="match status" value="1"/>
</dbReference>
<feature type="domain" description="DUF4314" evidence="1">
    <location>
        <begin position="5"/>
        <end position="72"/>
    </location>
</feature>
<name>A0ABS7YX10_9FIRM</name>
<protein>
    <submittedName>
        <fullName evidence="2">DUF4314 domain-containing protein</fullName>
    </submittedName>
</protein>
<keyword evidence="3" id="KW-1185">Reference proteome</keyword>
<proteinExistence type="predicted"/>
<reference evidence="3" key="1">
    <citation type="submission" date="2023-07" db="EMBL/GenBank/DDBJ databases">
        <title>FDA dAtabase for Regulatory Grade micrObial Sequences (FDA-ARGOS): Supporting development and validation of Infectious Disease Dx tests.</title>
        <authorList>
            <person name="Sproer C."/>
            <person name="Gronow S."/>
            <person name="Severitt S."/>
            <person name="Schroder I."/>
            <person name="Tallon L."/>
            <person name="Sadzewicz L."/>
            <person name="Zhao X."/>
            <person name="Boylan J."/>
            <person name="Ott S."/>
            <person name="Bowen H."/>
            <person name="Vavikolanu K."/>
            <person name="Hazen T."/>
            <person name="Aluvathingal J."/>
            <person name="Nadendla S."/>
            <person name="Lowell S."/>
            <person name="Myers T."/>
            <person name="Yan Y."/>
        </authorList>
    </citation>
    <scope>NUCLEOTIDE SEQUENCE [LARGE SCALE GENOMIC DNA]</scope>
    <source>
        <strain evidence="3">FDAARGOS_1538</strain>
    </source>
</reference>
<accession>A0ABS7YX10</accession>
<organism evidence="2 3">
    <name type="scientific">Anaerococcus degeneri</name>
    <dbReference type="NCBI Taxonomy" id="361500"/>
    <lineage>
        <taxon>Bacteria</taxon>
        <taxon>Bacillati</taxon>
        <taxon>Bacillota</taxon>
        <taxon>Tissierellia</taxon>
        <taxon>Tissierellales</taxon>
        <taxon>Peptoniphilaceae</taxon>
        <taxon>Anaerococcus</taxon>
    </lineage>
</organism>
<evidence type="ECO:0000313" key="3">
    <source>
        <dbReference type="Proteomes" id="UP001198374"/>
    </source>
</evidence>